<organism evidence="6 7">
    <name type="scientific">Acanthaster planci</name>
    <name type="common">Crown-of-thorns starfish</name>
    <dbReference type="NCBI Taxonomy" id="133434"/>
    <lineage>
        <taxon>Eukaryota</taxon>
        <taxon>Metazoa</taxon>
        <taxon>Echinodermata</taxon>
        <taxon>Eleutherozoa</taxon>
        <taxon>Asterozoa</taxon>
        <taxon>Asteroidea</taxon>
        <taxon>Valvatacea</taxon>
        <taxon>Valvatida</taxon>
        <taxon>Acanthasteridae</taxon>
        <taxon>Acanthaster</taxon>
    </lineage>
</organism>
<keyword evidence="2" id="KW-1015">Disulfide bond</keyword>
<evidence type="ECO:0000259" key="5">
    <source>
        <dbReference type="Pfam" id="PF07546"/>
    </source>
</evidence>
<evidence type="ECO:0000256" key="3">
    <source>
        <dbReference type="SAM" id="MobiDB-lite"/>
    </source>
</evidence>
<feature type="region of interest" description="Disordered" evidence="3">
    <location>
        <begin position="133"/>
        <end position="158"/>
    </location>
</feature>
<evidence type="ECO:0000256" key="1">
    <source>
        <dbReference type="ARBA" id="ARBA00022729"/>
    </source>
</evidence>
<dbReference type="OrthoDB" id="10266508at2759"/>
<accession>A0A8B7XMI3</accession>
<keyword evidence="4" id="KW-0812">Transmembrane</keyword>
<sequence length="654" mass="71079">MSGVRVVASRQKLPFPTRSGVLATLLVCLGLAGLASTRHPQQIHPEVPGVCRAIISKVQSYTESNLRSSLVGVRGGICTWLELNGCQQYKVVFTPVYKIAFRTVYISGFVCCSGYSRVGNVCVPNQPATVVPRVTTPHRPPGNGQPVTSAPPASDNDQDGSSVLAFTGLYMTARPVTPPSDRTDTTSTVAPNPEQTSHDDVDPPAPRDRLLIILLILVILAALFAVASFAFHLARLWHRGRVTCCFGMIPLPRICTKRNASEDSQKINCILRTISSECSTESVRSDLSDLSHRTGSDQSGQSNRSGLSEVTFVSDDSDSVIVKHVVYERCWKDTTSLLSYASSSQTSRESRPKVAGLTTKKCTPLLTVPVTPLNKKRRPSPPPPTRPEPIYDVTPHSPPPPLPLPHPKSSSPAARQPSPGPYSYTSLNKQKLNNPSPGSDNPSAVGLDLAVGPCKIPSEDTTEKMASHAYVNVKSDTRAKLRPVYVTLEPDTDLATECCEDDNDPWMISRSLETTSITSVGYCALSNQVVLHRVSGNGYDKLERTPQNLSLAPESFPRPEYAVPSVTTSTGCLALKTDTEDQVSRASPAVRRSGTMPSITLERLKLSEDISGEDFEQEERYIRAPRHNHKELVFIDTTARVKIPTSNPKHNSVG</sequence>
<feature type="compositionally biased region" description="Pro residues" evidence="3">
    <location>
        <begin position="396"/>
        <end position="406"/>
    </location>
</feature>
<dbReference type="RefSeq" id="XP_022081190.1">
    <property type="nucleotide sequence ID" value="XM_022225498.1"/>
</dbReference>
<evidence type="ECO:0000313" key="6">
    <source>
        <dbReference type="Proteomes" id="UP000694845"/>
    </source>
</evidence>
<gene>
    <name evidence="7" type="primary">LOC110974124</name>
</gene>
<feature type="compositionally biased region" description="Polar residues" evidence="3">
    <location>
        <begin position="296"/>
        <end position="308"/>
    </location>
</feature>
<dbReference type="AlphaFoldDB" id="A0A8B7XMI3"/>
<dbReference type="Pfam" id="PF07546">
    <property type="entry name" value="EMI"/>
    <property type="match status" value="1"/>
</dbReference>
<dbReference type="GeneID" id="110974124"/>
<feature type="compositionally biased region" description="Polar residues" evidence="3">
    <location>
        <begin position="423"/>
        <end position="442"/>
    </location>
</feature>
<feature type="region of interest" description="Disordered" evidence="3">
    <location>
        <begin position="341"/>
        <end position="446"/>
    </location>
</feature>
<proteinExistence type="predicted"/>
<evidence type="ECO:0000313" key="7">
    <source>
        <dbReference type="RefSeq" id="XP_022081190.1"/>
    </source>
</evidence>
<keyword evidence="1" id="KW-0732">Signal</keyword>
<dbReference type="InterPro" id="IPR011489">
    <property type="entry name" value="EMI_domain"/>
</dbReference>
<keyword evidence="4" id="KW-0472">Membrane</keyword>
<dbReference type="OMA" id="GNGYDKL"/>
<feature type="region of interest" description="Disordered" evidence="3">
    <location>
        <begin position="173"/>
        <end position="203"/>
    </location>
</feature>
<feature type="domain" description="EMI" evidence="5">
    <location>
        <begin position="50"/>
        <end position="117"/>
    </location>
</feature>
<feature type="region of interest" description="Disordered" evidence="3">
    <location>
        <begin position="287"/>
        <end position="308"/>
    </location>
</feature>
<name>A0A8B7XMI3_ACAPL</name>
<evidence type="ECO:0000256" key="4">
    <source>
        <dbReference type="SAM" id="Phobius"/>
    </source>
</evidence>
<keyword evidence="6" id="KW-1185">Reference proteome</keyword>
<keyword evidence="4" id="KW-1133">Transmembrane helix</keyword>
<reference evidence="7" key="1">
    <citation type="submission" date="2025-08" db="UniProtKB">
        <authorList>
            <consortium name="RefSeq"/>
        </authorList>
    </citation>
    <scope>IDENTIFICATION</scope>
</reference>
<protein>
    <submittedName>
        <fullName evidence="7">Uncharacterized protein LOC110974124</fullName>
    </submittedName>
</protein>
<feature type="transmembrane region" description="Helical" evidence="4">
    <location>
        <begin position="210"/>
        <end position="231"/>
    </location>
</feature>
<evidence type="ECO:0000256" key="2">
    <source>
        <dbReference type="ARBA" id="ARBA00023157"/>
    </source>
</evidence>
<dbReference type="Proteomes" id="UP000694845">
    <property type="component" value="Unplaced"/>
</dbReference>
<dbReference type="KEGG" id="aplc:110974124"/>